<gene>
    <name evidence="1" type="ORF">LMG29739_05660</name>
</gene>
<organism evidence="1 2">
    <name type="scientific">Paraburkholderia solisilvae</name>
    <dbReference type="NCBI Taxonomy" id="624376"/>
    <lineage>
        <taxon>Bacteria</taxon>
        <taxon>Pseudomonadati</taxon>
        <taxon>Pseudomonadota</taxon>
        <taxon>Betaproteobacteria</taxon>
        <taxon>Burkholderiales</taxon>
        <taxon>Burkholderiaceae</taxon>
        <taxon>Paraburkholderia</taxon>
    </lineage>
</organism>
<reference evidence="1 2" key="1">
    <citation type="submission" date="2020-04" db="EMBL/GenBank/DDBJ databases">
        <authorList>
            <person name="De Canck E."/>
        </authorList>
    </citation>
    <scope>NUCLEOTIDE SEQUENCE [LARGE SCALE GENOMIC DNA]</scope>
    <source>
        <strain evidence="1 2">LMG 29739</strain>
    </source>
</reference>
<dbReference type="EMBL" id="CADIKF010000067">
    <property type="protein sequence ID" value="CAB3769977.1"/>
    <property type="molecule type" value="Genomic_DNA"/>
</dbReference>
<dbReference type="Proteomes" id="UP000494329">
    <property type="component" value="Unassembled WGS sequence"/>
</dbReference>
<keyword evidence="2" id="KW-1185">Reference proteome</keyword>
<evidence type="ECO:0000313" key="1">
    <source>
        <dbReference type="EMBL" id="CAB3769977.1"/>
    </source>
</evidence>
<sequence>MPVCADICACRESAAGIDAKPGSVKPSASAALVIVDAVPIVMQCPGERAMPPSTPCQSCSVILPARRSAQYFQVSEPEPSVRPFQLPLSIGPAGRKIAGRSIEIAPISSAGVVLSQPPISTTPSAGYERSVSSASIARKLRYSIVVGFWNGSESVCTGSSIGKPPACQMPRFTSSTRCLKCVWHGFISLHVFRIAMTGLPAYSSRL</sequence>
<protein>
    <submittedName>
        <fullName evidence="1">Uncharacterized protein</fullName>
    </submittedName>
</protein>
<dbReference type="AlphaFoldDB" id="A0A6J5EWS2"/>
<accession>A0A6J5EWS2</accession>
<name>A0A6J5EWS2_9BURK</name>
<proteinExistence type="predicted"/>
<evidence type="ECO:0000313" key="2">
    <source>
        <dbReference type="Proteomes" id="UP000494329"/>
    </source>
</evidence>